<dbReference type="EMBL" id="JAOPGA020000991">
    <property type="protein sequence ID" value="KAL0483770.1"/>
    <property type="molecule type" value="Genomic_DNA"/>
</dbReference>
<organism evidence="2 3">
    <name type="scientific">Acrasis kona</name>
    <dbReference type="NCBI Taxonomy" id="1008807"/>
    <lineage>
        <taxon>Eukaryota</taxon>
        <taxon>Discoba</taxon>
        <taxon>Heterolobosea</taxon>
        <taxon>Tetramitia</taxon>
        <taxon>Eutetramitia</taxon>
        <taxon>Acrasidae</taxon>
        <taxon>Acrasis</taxon>
    </lineage>
</organism>
<keyword evidence="1" id="KW-0472">Membrane</keyword>
<dbReference type="AlphaFoldDB" id="A0AAW2Z2T7"/>
<evidence type="ECO:0000256" key="1">
    <source>
        <dbReference type="SAM" id="Phobius"/>
    </source>
</evidence>
<protein>
    <recommendedName>
        <fullName evidence="4">Endonuclease/exonuclease/phosphatase domain-containing protein</fullName>
    </recommendedName>
</protein>
<dbReference type="Gene3D" id="3.60.10.10">
    <property type="entry name" value="Endonuclease/exonuclease/phosphatase"/>
    <property type="match status" value="1"/>
</dbReference>
<dbReference type="SUPFAM" id="SSF56219">
    <property type="entry name" value="DNase I-like"/>
    <property type="match status" value="1"/>
</dbReference>
<proteinExistence type="predicted"/>
<reference evidence="2 3" key="1">
    <citation type="submission" date="2024-03" db="EMBL/GenBank/DDBJ databases">
        <title>The Acrasis kona genome and developmental transcriptomes reveal deep origins of eukaryotic multicellular pathways.</title>
        <authorList>
            <person name="Sheikh S."/>
            <person name="Fu C.-J."/>
            <person name="Brown M.W."/>
            <person name="Baldauf S.L."/>
        </authorList>
    </citation>
    <scope>NUCLEOTIDE SEQUENCE [LARGE SCALE GENOMIC DNA]</scope>
    <source>
        <strain evidence="2 3">ATCC MYA-3509</strain>
    </source>
</reference>
<dbReference type="Proteomes" id="UP001431209">
    <property type="component" value="Unassembled WGS sequence"/>
</dbReference>
<comment type="caution">
    <text evidence="2">The sequence shown here is derived from an EMBL/GenBank/DDBJ whole genome shotgun (WGS) entry which is preliminary data.</text>
</comment>
<evidence type="ECO:0000313" key="2">
    <source>
        <dbReference type="EMBL" id="KAL0483770.1"/>
    </source>
</evidence>
<keyword evidence="1" id="KW-0812">Transmembrane</keyword>
<sequence>MLESFVIVVVLVVGVILLIATNIHYFGRDERKNVEKFEKCGDDLKVIKAGDYLQEDFRSSRTLPQNKYFVRVANMNIQLGVNIDLIMSELNELDCDLIILQQVAVNVSQSNYIDTGKEIAKSLNLNYIFVCEEVNKNPNTIKTKSMIGNAILTKFDIKDVDLILLQCKQKNSVYGVHIDHKECNKIHASPAVTLSHKDDKLIQCFCLNLDKHYTGVDGRKDTVQEVIDYANTSKKDGVYQMIVGNLNTICTGVKKFEIPKVSPDLKSTFGNFMKTEAEFLDKTINKAGFFDPFGKKSFTNWIPFKWFMSDCDASATSKNGSYAAKLDWILARRTEMKDIDRGVRCTNLERRLIYADLEFLNK</sequence>
<evidence type="ECO:0000313" key="3">
    <source>
        <dbReference type="Proteomes" id="UP001431209"/>
    </source>
</evidence>
<keyword evidence="3" id="KW-1185">Reference proteome</keyword>
<feature type="transmembrane region" description="Helical" evidence="1">
    <location>
        <begin position="6"/>
        <end position="26"/>
    </location>
</feature>
<keyword evidence="1" id="KW-1133">Transmembrane helix</keyword>
<feature type="non-terminal residue" evidence="2">
    <location>
        <position position="362"/>
    </location>
</feature>
<dbReference type="InterPro" id="IPR036691">
    <property type="entry name" value="Endo/exonu/phosph_ase_sf"/>
</dbReference>
<accession>A0AAW2Z2T7</accession>
<name>A0AAW2Z2T7_9EUKA</name>
<gene>
    <name evidence="2" type="ORF">AKO1_013952</name>
</gene>
<evidence type="ECO:0008006" key="4">
    <source>
        <dbReference type="Google" id="ProtNLM"/>
    </source>
</evidence>